<organism evidence="2 3">
    <name type="scientific">Agrobacterium tumefaciens</name>
    <dbReference type="NCBI Taxonomy" id="358"/>
    <lineage>
        <taxon>Bacteria</taxon>
        <taxon>Pseudomonadati</taxon>
        <taxon>Pseudomonadota</taxon>
        <taxon>Alphaproteobacteria</taxon>
        <taxon>Hyphomicrobiales</taxon>
        <taxon>Rhizobiaceae</taxon>
        <taxon>Rhizobium/Agrobacterium group</taxon>
        <taxon>Agrobacterium</taxon>
        <taxon>Agrobacterium tumefaciens complex</taxon>
    </lineage>
</organism>
<proteinExistence type="predicted"/>
<evidence type="ECO:0000313" key="2">
    <source>
        <dbReference type="EMBL" id="AVH41856.1"/>
    </source>
</evidence>
<protein>
    <recommendedName>
        <fullName evidence="4">DUF551 domain-containing protein</fullName>
    </recommendedName>
</protein>
<gene>
    <name evidence="2" type="ORF">At1D1609_18020</name>
</gene>
<accession>A0A2L2LC74</accession>
<dbReference type="AlphaFoldDB" id="A0A2L2LC74"/>
<dbReference type="EMBL" id="CP026924">
    <property type="protein sequence ID" value="AVH41856.1"/>
    <property type="molecule type" value="Genomic_DNA"/>
</dbReference>
<feature type="region of interest" description="Disordered" evidence="1">
    <location>
        <begin position="103"/>
        <end position="125"/>
    </location>
</feature>
<dbReference type="Proteomes" id="UP000237717">
    <property type="component" value="Chromosome I"/>
</dbReference>
<name>A0A2L2LC74_AGRTU</name>
<evidence type="ECO:0000313" key="3">
    <source>
        <dbReference type="Proteomes" id="UP000237717"/>
    </source>
</evidence>
<dbReference type="RefSeq" id="WP_104679464.1">
    <property type="nucleotide sequence ID" value="NZ_CP026924.1"/>
</dbReference>
<evidence type="ECO:0008006" key="4">
    <source>
        <dbReference type="Google" id="ProtNLM"/>
    </source>
</evidence>
<reference evidence="2 3" key="1">
    <citation type="submission" date="2018-02" db="EMBL/GenBank/DDBJ databases">
        <title>Complete genome sequence of Agrobacterium tumefaciens 1D1609.</title>
        <authorList>
            <person name="Cho S.-T."/>
            <person name="Haryono M."/>
            <person name="Chang H.-H."/>
            <person name="Santos M.N."/>
            <person name="Lai E.-M."/>
            <person name="Kuo C.-H."/>
        </authorList>
    </citation>
    <scope>NUCLEOTIDE SEQUENCE [LARGE SCALE GENOMIC DNA]</scope>
    <source>
        <strain evidence="2 3">1D1609</strain>
    </source>
</reference>
<sequence length="144" mass="15624">MNWNYDISAAPRGKMVPTTVKTKDGLKETETYQREYIIAAGHCGAVTKSYWIPDQERWCMFSKDVPPRAWMPWPENPFAAATTSEAALTKAPTNVSLPVDERSGEWANAGGDDVTGGENAHTKSAGELVSNSSAFLLEDVGSGQ</sequence>
<evidence type="ECO:0000256" key="1">
    <source>
        <dbReference type="SAM" id="MobiDB-lite"/>
    </source>
</evidence>